<protein>
    <submittedName>
        <fullName evidence="4">Tetratricopeptide repeat protein</fullName>
    </submittedName>
</protein>
<evidence type="ECO:0000256" key="1">
    <source>
        <dbReference type="ARBA" id="ARBA00022737"/>
    </source>
</evidence>
<dbReference type="Proteomes" id="UP000584642">
    <property type="component" value="Unassembled WGS sequence"/>
</dbReference>
<dbReference type="PANTHER" id="PTHR44366:SF1">
    <property type="entry name" value="UDP-N-ACETYLGLUCOSAMINE--PEPTIDE N-ACETYLGLUCOSAMINYLTRANSFERASE 110 KDA SUBUNIT"/>
    <property type="match status" value="1"/>
</dbReference>
<dbReference type="InterPro" id="IPR037919">
    <property type="entry name" value="OGT"/>
</dbReference>
<dbReference type="SUPFAM" id="SSF53756">
    <property type="entry name" value="UDP-Glycosyltransferase/glycogen phosphorylase"/>
    <property type="match status" value="1"/>
</dbReference>
<dbReference type="PROSITE" id="PS50005">
    <property type="entry name" value="TPR"/>
    <property type="match status" value="5"/>
</dbReference>
<gene>
    <name evidence="4" type="ORF">HND93_22280</name>
</gene>
<feature type="repeat" description="TPR" evidence="3">
    <location>
        <begin position="380"/>
        <end position="413"/>
    </location>
</feature>
<dbReference type="Pfam" id="PF13432">
    <property type="entry name" value="TPR_16"/>
    <property type="match status" value="2"/>
</dbReference>
<dbReference type="InterPro" id="IPR019734">
    <property type="entry name" value="TPR_rpt"/>
</dbReference>
<evidence type="ECO:0000313" key="4">
    <source>
        <dbReference type="EMBL" id="NYZ22445.1"/>
    </source>
</evidence>
<evidence type="ECO:0000313" key="5">
    <source>
        <dbReference type="Proteomes" id="UP000584642"/>
    </source>
</evidence>
<dbReference type="EMBL" id="JABFDB010000019">
    <property type="protein sequence ID" value="NYZ22445.1"/>
    <property type="molecule type" value="Genomic_DNA"/>
</dbReference>
<name>A0ABX2TIH3_9PROT</name>
<dbReference type="Pfam" id="PF14559">
    <property type="entry name" value="TPR_19"/>
    <property type="match status" value="1"/>
</dbReference>
<evidence type="ECO:0000256" key="3">
    <source>
        <dbReference type="PROSITE-ProRule" id="PRU00339"/>
    </source>
</evidence>
<feature type="repeat" description="TPR" evidence="3">
    <location>
        <begin position="108"/>
        <end position="141"/>
    </location>
</feature>
<keyword evidence="2 3" id="KW-0802">TPR repeat</keyword>
<dbReference type="RefSeq" id="WP_180284225.1">
    <property type="nucleotide sequence ID" value="NZ_JABFDB010000019.1"/>
</dbReference>
<comment type="caution">
    <text evidence="4">The sequence shown here is derived from an EMBL/GenBank/DDBJ whole genome shotgun (WGS) entry which is preliminary data.</text>
</comment>
<reference evidence="4 5" key="1">
    <citation type="submission" date="2020-05" db="EMBL/GenBank/DDBJ databases">
        <title>Azospirillum oleiclasticum sp. nov, a nitrogen-fixing and heavy crude oil-emulsifying bacterium isolated from the crude oil of Yumen Oilfield.</title>
        <authorList>
            <person name="Wu D."/>
            <person name="Cai M."/>
            <person name="Zhang X."/>
        </authorList>
    </citation>
    <scope>NUCLEOTIDE SEQUENCE [LARGE SCALE GENOMIC DNA]</scope>
    <source>
        <strain evidence="4 5">ROY-1-1-2</strain>
    </source>
</reference>
<dbReference type="Gene3D" id="1.25.40.10">
    <property type="entry name" value="Tetratricopeptide repeat domain"/>
    <property type="match status" value="4"/>
</dbReference>
<accession>A0ABX2TIH3</accession>
<dbReference type="InterPro" id="IPR011990">
    <property type="entry name" value="TPR-like_helical_dom_sf"/>
</dbReference>
<organism evidence="4 5">
    <name type="scientific">Azospirillum oleiclasticum</name>
    <dbReference type="NCBI Taxonomy" id="2735135"/>
    <lineage>
        <taxon>Bacteria</taxon>
        <taxon>Pseudomonadati</taxon>
        <taxon>Pseudomonadota</taxon>
        <taxon>Alphaproteobacteria</taxon>
        <taxon>Rhodospirillales</taxon>
        <taxon>Azospirillaceae</taxon>
        <taxon>Azospirillum</taxon>
    </lineage>
</organism>
<evidence type="ECO:0000256" key="2">
    <source>
        <dbReference type="ARBA" id="ARBA00022803"/>
    </source>
</evidence>
<dbReference type="SMART" id="SM00028">
    <property type="entry name" value="TPR"/>
    <property type="match status" value="11"/>
</dbReference>
<feature type="repeat" description="TPR" evidence="3">
    <location>
        <begin position="278"/>
        <end position="311"/>
    </location>
</feature>
<keyword evidence="1" id="KW-0677">Repeat</keyword>
<dbReference type="SUPFAM" id="SSF48452">
    <property type="entry name" value="TPR-like"/>
    <property type="match status" value="2"/>
</dbReference>
<dbReference type="InterPro" id="IPR013105">
    <property type="entry name" value="TPR_2"/>
</dbReference>
<dbReference type="PANTHER" id="PTHR44366">
    <property type="entry name" value="UDP-N-ACETYLGLUCOSAMINE--PEPTIDE N-ACETYLGLUCOSAMINYLTRANSFERASE 110 KDA SUBUNIT"/>
    <property type="match status" value="1"/>
</dbReference>
<feature type="repeat" description="TPR" evidence="3">
    <location>
        <begin position="210"/>
        <end position="243"/>
    </location>
</feature>
<keyword evidence="5" id="KW-1185">Reference proteome</keyword>
<sequence>MSGGTKRDRLAEALTLHRGGDLRGAERLYRGILDRAPKDADPLHLLGVLCHQTGRGADAVALIGKAIRAKPGVAEFHSNLALALQGLGRVTEAAGHFAEAVRLRADYWEAHYNLGLLQQGLGRLDVAMTHLRLAVDLRPPDPAPYGALATLLGAVGRVAECVAYHQAALALRPEDPGLIGNVAAALREAGMMRHAADAYAEALRRDPQNPRFLNDFGLVMQSLGRADDAANCFEAALGIDPGFAEAEDNLGSLAMLRGQADEAAARHRAALRHRPTLSAAWNNLGNALKAQGRLSAATGAWRTALALFPNAAEVWTNLGNGLRAAERFVESEAAHRRALRLRPGSAIAHNNLGDAVQMRGGDAVGAAAYRRALAIDPAYAEAASNLGLALQRLQRTAEAAAWFDRALALVPDLALARFNRGLMRLEAGDVARGWPDYAWRFGSGRVGRGRQPALPAWRGEDLAGRRLLVWREQGVGDELLFASCYAEAIARARHVVIESDVRLVSLFQRSFPSATVRAQTIDGEGREAGLTTDCDLHTPAGSLARVFRGRLADFHSYRPWIVPDPVRILEWRDRLARLPHGLRVGIAWRSQLLTAERRGAYTTLDQWAPVFAVPGVTLINLQYGEVDAELSAAERSHGVTIHRWPDLDLRDDFESAAALTAALDLVIAPAVSAGELAGAVGTPVWRIGGRDWTWLGTGVRPWFPVMRVFQPPPEGGLGDALELAARALRELSGALLFRGSVV</sequence>
<dbReference type="Pfam" id="PF07719">
    <property type="entry name" value="TPR_2"/>
    <property type="match status" value="1"/>
</dbReference>
<proteinExistence type="predicted"/>
<feature type="repeat" description="TPR" evidence="3">
    <location>
        <begin position="312"/>
        <end position="345"/>
    </location>
</feature>